<sequence>MKRILSIFFIFFLYNISFSQELLSTVQINAQQMGGSNQQVYKTLEKSLRDFINNTSWTGKKLQNFEKIKSNFAIVISEKNGNTYKGSIVVQAVRPVFSTNYESPLINIQDTKFGFEYVENENLIFNERQFSGKNLIDVISFYVYLILGYDADSFQSMGGTQWFTKAQQIAQNSQNRNYEGWAQLGTEGPRTRGNLISTLLNSNTNQLRTTFYTYHRIGLDGLYNQDQTPSKKAIFDALMQLKIYENTFQQNYAFNVFIEAKSDEIFNIFNSGNNGGIMLGDLKQLMIVFAPKHTDSKWNKWK</sequence>
<dbReference type="Proteomes" id="UP000031167">
    <property type="component" value="Unassembled WGS sequence"/>
</dbReference>
<dbReference type="STRING" id="363331.RM51_13040"/>
<evidence type="ECO:0008006" key="3">
    <source>
        <dbReference type="Google" id="ProtNLM"/>
    </source>
</evidence>
<reference evidence="1 2" key="1">
    <citation type="submission" date="2014-12" db="EMBL/GenBank/DDBJ databases">
        <title>Genome sequencing of Chryseobacterium taiwanense TPW19.</title>
        <authorList>
            <person name="Tan P.W."/>
            <person name="Chan K.-G."/>
        </authorList>
    </citation>
    <scope>NUCLEOTIDE SEQUENCE [LARGE SCALE GENOMIC DNA]</scope>
    <source>
        <strain evidence="1 2">TPW19</strain>
    </source>
</reference>
<accession>A0A0B4DDL0</accession>
<dbReference type="RefSeq" id="WP_039370222.1">
    <property type="nucleotide sequence ID" value="NZ_JWTA01000010.1"/>
</dbReference>
<organism evidence="1 2">
    <name type="scientific">Chryseobacterium taiwanense</name>
    <dbReference type="NCBI Taxonomy" id="363331"/>
    <lineage>
        <taxon>Bacteria</taxon>
        <taxon>Pseudomonadati</taxon>
        <taxon>Bacteroidota</taxon>
        <taxon>Flavobacteriia</taxon>
        <taxon>Flavobacteriales</taxon>
        <taxon>Weeksellaceae</taxon>
        <taxon>Chryseobacterium group</taxon>
        <taxon>Chryseobacterium</taxon>
    </lineage>
</organism>
<dbReference type="AlphaFoldDB" id="A0A0B4DDL0"/>
<dbReference type="EMBL" id="JWTA01000010">
    <property type="protein sequence ID" value="KIC62450.1"/>
    <property type="molecule type" value="Genomic_DNA"/>
</dbReference>
<proteinExistence type="predicted"/>
<comment type="caution">
    <text evidence="1">The sequence shown here is derived from an EMBL/GenBank/DDBJ whole genome shotgun (WGS) entry which is preliminary data.</text>
</comment>
<dbReference type="OrthoDB" id="9773381at2"/>
<name>A0A0B4DDL0_9FLAO</name>
<keyword evidence="2" id="KW-1185">Reference proteome</keyword>
<protein>
    <recommendedName>
        <fullName evidence="3">DUF4835 domain-containing protein</fullName>
    </recommendedName>
</protein>
<dbReference type="Pfam" id="PF16119">
    <property type="entry name" value="DUF4835"/>
    <property type="match status" value="1"/>
</dbReference>
<evidence type="ECO:0000313" key="1">
    <source>
        <dbReference type="EMBL" id="KIC62450.1"/>
    </source>
</evidence>
<evidence type="ECO:0000313" key="2">
    <source>
        <dbReference type="Proteomes" id="UP000031167"/>
    </source>
</evidence>
<dbReference type="InterPro" id="IPR032274">
    <property type="entry name" value="DUF4835"/>
</dbReference>
<gene>
    <name evidence="1" type="ORF">RM51_13040</name>
</gene>